<evidence type="ECO:0000313" key="1">
    <source>
        <dbReference type="EMBL" id="CAG6573854.1"/>
    </source>
</evidence>
<reference evidence="1" key="1">
    <citation type="submission" date="2021-05" db="EMBL/GenBank/DDBJ databases">
        <authorList>
            <person name="Alioto T."/>
            <person name="Alioto T."/>
            <person name="Gomez Garrido J."/>
        </authorList>
    </citation>
    <scope>NUCLEOTIDE SEQUENCE</scope>
</reference>
<name>A0A8D8JHV2_CULPI</name>
<dbReference type="EMBL" id="HBUE01185194">
    <property type="protein sequence ID" value="CAG6522236.1"/>
    <property type="molecule type" value="Transcribed_RNA"/>
</dbReference>
<proteinExistence type="predicted"/>
<dbReference type="EMBL" id="HBUE01185200">
    <property type="protein sequence ID" value="CAG6522237.1"/>
    <property type="molecule type" value="Transcribed_RNA"/>
</dbReference>
<dbReference type="EMBL" id="HBUE01290891">
    <property type="protein sequence ID" value="CAG6573853.1"/>
    <property type="molecule type" value="Transcribed_RNA"/>
</dbReference>
<dbReference type="EMBL" id="HBUE01290897">
    <property type="protein sequence ID" value="CAG6573854.1"/>
    <property type="molecule type" value="Transcribed_RNA"/>
</dbReference>
<dbReference type="EMBL" id="HBUE01087871">
    <property type="protein sequence ID" value="CAG6480289.1"/>
    <property type="molecule type" value="Transcribed_RNA"/>
</dbReference>
<organism evidence="1">
    <name type="scientific">Culex pipiens</name>
    <name type="common">House mosquito</name>
    <dbReference type="NCBI Taxonomy" id="7175"/>
    <lineage>
        <taxon>Eukaryota</taxon>
        <taxon>Metazoa</taxon>
        <taxon>Ecdysozoa</taxon>
        <taxon>Arthropoda</taxon>
        <taxon>Hexapoda</taxon>
        <taxon>Insecta</taxon>
        <taxon>Pterygota</taxon>
        <taxon>Neoptera</taxon>
        <taxon>Endopterygota</taxon>
        <taxon>Diptera</taxon>
        <taxon>Nematocera</taxon>
        <taxon>Culicoidea</taxon>
        <taxon>Culicidae</taxon>
        <taxon>Culicinae</taxon>
        <taxon>Culicini</taxon>
        <taxon>Culex</taxon>
        <taxon>Culex</taxon>
    </lineage>
</organism>
<sequence length="137" mass="15863">MSKWSYNKTDSSPSFFTQFGLESTNDTSVFSYAWKTSLRLNSSNDGIKQCIFAKPFLIITFFENHLIPNVIIVSCESFKTKSLKPHSCTEPTCYRGLLQYLCLHCPQVVHTFFNDIKKLKTTNTHTHFIIHILIVKY</sequence>
<dbReference type="EMBL" id="HBUE01185210">
    <property type="protein sequence ID" value="CAG6522239.1"/>
    <property type="molecule type" value="Transcribed_RNA"/>
</dbReference>
<dbReference type="AlphaFoldDB" id="A0A8D8JHV2"/>
<protein>
    <submittedName>
        <fullName evidence="1">(northern house mosquito) hypothetical protein</fullName>
    </submittedName>
</protein>
<dbReference type="EMBL" id="HBUE01290907">
    <property type="protein sequence ID" value="CAG6573856.1"/>
    <property type="molecule type" value="Transcribed_RNA"/>
</dbReference>
<dbReference type="EMBL" id="HBUE01185201">
    <property type="protein sequence ID" value="CAG6522238.1"/>
    <property type="molecule type" value="Transcribed_RNA"/>
</dbReference>
<accession>A0A8D8JHV2</accession>
<dbReference type="EMBL" id="HBUE01290898">
    <property type="protein sequence ID" value="CAG6573855.1"/>
    <property type="molecule type" value="Transcribed_RNA"/>
</dbReference>